<proteinExistence type="predicted"/>
<accession>A0A552FAH6</accession>
<dbReference type="InterPro" id="IPR002502">
    <property type="entry name" value="Amidase_domain"/>
</dbReference>
<dbReference type="AlphaFoldDB" id="A0A552FAH6"/>
<comment type="caution">
    <text evidence="2">The sequence shown here is derived from an EMBL/GenBank/DDBJ whole genome shotgun (WGS) entry which is preliminary data.</text>
</comment>
<dbReference type="Pfam" id="PF01510">
    <property type="entry name" value="Amidase_2"/>
    <property type="match status" value="1"/>
</dbReference>
<evidence type="ECO:0000313" key="2">
    <source>
        <dbReference type="EMBL" id="TRU43718.1"/>
    </source>
</evidence>
<sequence length="306" mass="32831">MARCPFATQKPITGGLGNYSPGSRFKIVHHTTEGSTAAGAMAAYKANKSDPHFTVDSTTIYQHIDTASTARSLKNLPGGVQTNRDSAIQIEVVAFAGKPKNIATLKNVAKLCRWIETTHGVPKVWPNGLPRTGTTDPGGHNRNATNWNTKGGHYGHSHVPENDHWDPGYTRAEVEIIMGGSLEFVGSPEALGSGEAEVTLNSSISQVEMEITPHLNLITYSISFSLDEKGQATIPLDIAWERVISLIPQATKNEEGNWQSCIVSLAEEEGQTLLVATAGTPNATATVMVKVLDDAQIFEEESLGCP</sequence>
<dbReference type="InterPro" id="IPR036505">
    <property type="entry name" value="Amidase/PGRP_sf"/>
</dbReference>
<gene>
    <name evidence="2" type="ORF">EWV57_24055</name>
</gene>
<feature type="domain" description="N-acetylmuramoyl-L-alanine amidase" evidence="1">
    <location>
        <begin position="25"/>
        <end position="168"/>
    </location>
</feature>
<dbReference type="SUPFAM" id="SSF55846">
    <property type="entry name" value="N-acetylmuramoyl-L-alanine amidase-like"/>
    <property type="match status" value="1"/>
</dbReference>
<name>A0A552FAH6_MICAE</name>
<evidence type="ECO:0000259" key="1">
    <source>
        <dbReference type="Pfam" id="PF01510"/>
    </source>
</evidence>
<reference evidence="2 3" key="1">
    <citation type="submission" date="2019-01" db="EMBL/GenBank/DDBJ databases">
        <title>Coherence of Microcystis species and biogeography revealed through population genomics.</title>
        <authorList>
            <person name="Perez-Carrascal O.M."/>
            <person name="Terrat Y."/>
            <person name="Giani A."/>
            <person name="Fortin N."/>
            <person name="Tromas N."/>
            <person name="Shapiro B.J."/>
        </authorList>
    </citation>
    <scope>NUCLEOTIDE SEQUENCE [LARGE SCALE GENOMIC DNA]</scope>
    <source>
        <strain evidence="2">Ma_QC_Ch_20071001_S25D</strain>
    </source>
</reference>
<organism evidence="2 3">
    <name type="scientific">Microcystis aeruginosa Ma_QC_Ch_20071001_S25D</name>
    <dbReference type="NCBI Taxonomy" id="2486250"/>
    <lineage>
        <taxon>Bacteria</taxon>
        <taxon>Bacillati</taxon>
        <taxon>Cyanobacteriota</taxon>
        <taxon>Cyanophyceae</taxon>
        <taxon>Oscillatoriophycideae</taxon>
        <taxon>Chroococcales</taxon>
        <taxon>Microcystaceae</taxon>
        <taxon>Microcystis</taxon>
    </lineage>
</organism>
<dbReference type="GO" id="GO:0009253">
    <property type="term" value="P:peptidoglycan catabolic process"/>
    <property type="evidence" value="ECO:0007669"/>
    <property type="project" value="InterPro"/>
</dbReference>
<dbReference type="GO" id="GO:0008745">
    <property type="term" value="F:N-acetylmuramoyl-L-alanine amidase activity"/>
    <property type="evidence" value="ECO:0007669"/>
    <property type="project" value="InterPro"/>
</dbReference>
<protein>
    <submittedName>
        <fullName evidence="2">N-acetylmuramoyl-L-alanine amidase</fullName>
    </submittedName>
</protein>
<dbReference type="Proteomes" id="UP000316958">
    <property type="component" value="Unassembled WGS sequence"/>
</dbReference>
<dbReference type="Gene3D" id="3.40.80.10">
    <property type="entry name" value="Peptidoglycan recognition protein-like"/>
    <property type="match status" value="1"/>
</dbReference>
<evidence type="ECO:0000313" key="3">
    <source>
        <dbReference type="Proteomes" id="UP000316958"/>
    </source>
</evidence>
<dbReference type="EMBL" id="SFBE01000394">
    <property type="protein sequence ID" value="TRU43718.1"/>
    <property type="molecule type" value="Genomic_DNA"/>
</dbReference>